<dbReference type="SUPFAM" id="SSF57802">
    <property type="entry name" value="Rubredoxin-like"/>
    <property type="match status" value="1"/>
</dbReference>
<dbReference type="PIRSF" id="PIRSF000071">
    <property type="entry name" value="Rubredoxin"/>
    <property type="match status" value="1"/>
</dbReference>
<evidence type="ECO:0000313" key="10">
    <source>
        <dbReference type="Proteomes" id="UP000824123"/>
    </source>
</evidence>
<gene>
    <name evidence="9" type="ORF">IAC59_08635</name>
</gene>
<evidence type="ECO:0000256" key="3">
    <source>
        <dbReference type="ARBA" id="ARBA00022723"/>
    </source>
</evidence>
<dbReference type="GO" id="GO:0005506">
    <property type="term" value="F:iron ion binding"/>
    <property type="evidence" value="ECO:0007669"/>
    <property type="project" value="InterPro"/>
</dbReference>
<evidence type="ECO:0000256" key="5">
    <source>
        <dbReference type="ARBA" id="ARBA00023004"/>
    </source>
</evidence>
<protein>
    <recommendedName>
        <fullName evidence="6">Rubredoxin</fullName>
    </recommendedName>
</protein>
<dbReference type="AlphaFoldDB" id="A0A9D1S5L3"/>
<evidence type="ECO:0000313" key="9">
    <source>
        <dbReference type="EMBL" id="HIU47303.1"/>
    </source>
</evidence>
<comment type="cofactor">
    <cofactor evidence="6 7">
        <name>Fe(3+)</name>
        <dbReference type="ChEBI" id="CHEBI:29034"/>
    </cofactor>
    <text evidence="6 7">Binds 1 Fe(3+) ion per subunit.</text>
</comment>
<evidence type="ECO:0000256" key="4">
    <source>
        <dbReference type="ARBA" id="ARBA00022982"/>
    </source>
</evidence>
<feature type="binding site" evidence="7">
    <location>
        <position position="42"/>
    </location>
    <ligand>
        <name>Fe cation</name>
        <dbReference type="ChEBI" id="CHEBI:24875"/>
    </ligand>
</feature>
<evidence type="ECO:0000256" key="2">
    <source>
        <dbReference type="ARBA" id="ARBA00022448"/>
    </source>
</evidence>
<dbReference type="CDD" id="cd00730">
    <property type="entry name" value="rubredoxin"/>
    <property type="match status" value="1"/>
</dbReference>
<evidence type="ECO:0000256" key="1">
    <source>
        <dbReference type="ARBA" id="ARBA00005337"/>
    </source>
</evidence>
<dbReference type="Gene3D" id="2.20.28.10">
    <property type="match status" value="1"/>
</dbReference>
<dbReference type="GO" id="GO:0009055">
    <property type="term" value="F:electron transfer activity"/>
    <property type="evidence" value="ECO:0007669"/>
    <property type="project" value="InterPro"/>
</dbReference>
<feature type="binding site" evidence="7">
    <location>
        <position position="9"/>
    </location>
    <ligand>
        <name>Fe cation</name>
        <dbReference type="ChEBI" id="CHEBI:24875"/>
    </ligand>
</feature>
<dbReference type="InterPro" id="IPR024935">
    <property type="entry name" value="Rubredoxin_dom"/>
</dbReference>
<evidence type="ECO:0000259" key="8">
    <source>
        <dbReference type="PROSITE" id="PS50903"/>
    </source>
</evidence>
<dbReference type="PROSITE" id="PS50903">
    <property type="entry name" value="RUBREDOXIN_LIKE"/>
    <property type="match status" value="1"/>
</dbReference>
<dbReference type="InterPro" id="IPR024934">
    <property type="entry name" value="Rubredoxin-like_dom"/>
</dbReference>
<accession>A0A9D1S5L3</accession>
<dbReference type="InterPro" id="IPR024922">
    <property type="entry name" value="Rubredoxin"/>
</dbReference>
<feature type="domain" description="Rubredoxin-like" evidence="8">
    <location>
        <begin position="1"/>
        <end position="52"/>
    </location>
</feature>
<dbReference type="NCBIfam" id="NF045768">
    <property type="entry name" value="RubredRD"/>
    <property type="match status" value="1"/>
</dbReference>
<dbReference type="GO" id="GO:0043448">
    <property type="term" value="P:alkane catabolic process"/>
    <property type="evidence" value="ECO:0007669"/>
    <property type="project" value="TreeGrafter"/>
</dbReference>
<dbReference type="Pfam" id="PF00301">
    <property type="entry name" value="Rubredoxin"/>
    <property type="match status" value="1"/>
</dbReference>
<reference evidence="9" key="1">
    <citation type="submission" date="2020-10" db="EMBL/GenBank/DDBJ databases">
        <authorList>
            <person name="Gilroy R."/>
        </authorList>
    </citation>
    <scope>NUCLEOTIDE SEQUENCE</scope>
    <source>
        <strain evidence="9">ChiSxjej2B14-8506</strain>
    </source>
</reference>
<proteinExistence type="inferred from homology"/>
<feature type="binding site" evidence="7">
    <location>
        <position position="39"/>
    </location>
    <ligand>
        <name>Fe cation</name>
        <dbReference type="ChEBI" id="CHEBI:24875"/>
    </ligand>
</feature>
<evidence type="ECO:0000256" key="6">
    <source>
        <dbReference type="PIRNR" id="PIRNR000071"/>
    </source>
</evidence>
<evidence type="ECO:0000256" key="7">
    <source>
        <dbReference type="PIRSR" id="PIRSR000071-1"/>
    </source>
</evidence>
<keyword evidence="5 6" id="KW-0408">Iron</keyword>
<comment type="caution">
    <text evidence="9">The sequence shown here is derived from an EMBL/GenBank/DDBJ whole genome shotgun (WGS) entry which is preliminary data.</text>
</comment>
<keyword evidence="3 6" id="KW-0479">Metal-binding</keyword>
<comment type="similarity">
    <text evidence="1 6">Belongs to the rubredoxin family.</text>
</comment>
<dbReference type="Proteomes" id="UP000824123">
    <property type="component" value="Unassembled WGS sequence"/>
</dbReference>
<keyword evidence="2 6" id="KW-0813">Transport</keyword>
<sequence length="53" mass="5820">MKKYVCDVCGYVYDEAAGDPDNGIAPGTRWEDLPDDFECPLCGVGKDSFSLQE</sequence>
<feature type="binding site" evidence="7">
    <location>
        <position position="6"/>
    </location>
    <ligand>
        <name>Fe cation</name>
        <dbReference type="ChEBI" id="CHEBI:24875"/>
    </ligand>
</feature>
<dbReference type="PANTHER" id="PTHR47627:SF1">
    <property type="entry name" value="RUBREDOXIN-1-RELATED"/>
    <property type="match status" value="1"/>
</dbReference>
<dbReference type="PANTHER" id="PTHR47627">
    <property type="entry name" value="RUBREDOXIN"/>
    <property type="match status" value="1"/>
</dbReference>
<reference evidence="9" key="2">
    <citation type="journal article" date="2021" name="PeerJ">
        <title>Extensive microbial diversity within the chicken gut microbiome revealed by metagenomics and culture.</title>
        <authorList>
            <person name="Gilroy R."/>
            <person name="Ravi A."/>
            <person name="Getino M."/>
            <person name="Pursley I."/>
            <person name="Horton D.L."/>
            <person name="Alikhan N.F."/>
            <person name="Baker D."/>
            <person name="Gharbi K."/>
            <person name="Hall N."/>
            <person name="Watson M."/>
            <person name="Adriaenssens E.M."/>
            <person name="Foster-Nyarko E."/>
            <person name="Jarju S."/>
            <person name="Secka A."/>
            <person name="Antonio M."/>
            <person name="Oren A."/>
            <person name="Chaudhuri R.R."/>
            <person name="La Ragione R."/>
            <person name="Hildebrand F."/>
            <person name="Pallen M.J."/>
        </authorList>
    </citation>
    <scope>NUCLEOTIDE SEQUENCE</scope>
    <source>
        <strain evidence="9">ChiSxjej2B14-8506</strain>
    </source>
</reference>
<dbReference type="InterPro" id="IPR050526">
    <property type="entry name" value="Rubredoxin_ET"/>
</dbReference>
<keyword evidence="4 6" id="KW-0249">Electron transport</keyword>
<name>A0A9D1S5L3_9FIRM</name>
<organism evidence="9 10">
    <name type="scientific">Candidatus Fimadaptatus faecigallinarum</name>
    <dbReference type="NCBI Taxonomy" id="2840814"/>
    <lineage>
        <taxon>Bacteria</taxon>
        <taxon>Bacillati</taxon>
        <taxon>Bacillota</taxon>
        <taxon>Clostridia</taxon>
        <taxon>Eubacteriales</taxon>
        <taxon>Candidatus Fimadaptatus</taxon>
    </lineage>
</organism>
<dbReference type="FunFam" id="2.20.28.10:FF:000001">
    <property type="entry name" value="Rubredoxin"/>
    <property type="match status" value="1"/>
</dbReference>
<dbReference type="EMBL" id="DVNK01000052">
    <property type="protein sequence ID" value="HIU47303.1"/>
    <property type="molecule type" value="Genomic_DNA"/>
</dbReference>
<dbReference type="PRINTS" id="PR00163">
    <property type="entry name" value="RUBREDOXIN"/>
</dbReference>